<accession>A0ABP0X3Z6</accession>
<sequence>MENCGIRCGYCSDMDHTEDWCWKNGKDGKALSATNNDLQVLVDDEEAALEQLIRLCGTKHHIFSNSTKKVCLWRTTHWMQKLGGFEAAGERSAEADIGKDVTSRSKILTNFHQRQDCLVTHGNHPVYSRRARIPREFREIRMEEAG</sequence>
<evidence type="ECO:0000313" key="2">
    <source>
        <dbReference type="Proteomes" id="UP001497444"/>
    </source>
</evidence>
<gene>
    <name evidence="1" type="ORF">CSSPJE1EN1_LOCUS18523</name>
</gene>
<protein>
    <recommendedName>
        <fullName evidence="3">LAGLIDADG homing endonuclease</fullName>
    </recommendedName>
</protein>
<keyword evidence="2" id="KW-1185">Reference proteome</keyword>
<dbReference type="Proteomes" id="UP001497444">
    <property type="component" value="Chromosome 5"/>
</dbReference>
<name>A0ABP0X3Z6_9BRYO</name>
<proteinExistence type="predicted"/>
<reference evidence="1" key="1">
    <citation type="submission" date="2024-02" db="EMBL/GenBank/DDBJ databases">
        <authorList>
            <consortium name="ELIXIR-Norway"/>
            <consortium name="Elixir Norway"/>
        </authorList>
    </citation>
    <scope>NUCLEOTIDE SEQUENCE</scope>
</reference>
<organism evidence="1 2">
    <name type="scientific">Sphagnum jensenii</name>
    <dbReference type="NCBI Taxonomy" id="128206"/>
    <lineage>
        <taxon>Eukaryota</taxon>
        <taxon>Viridiplantae</taxon>
        <taxon>Streptophyta</taxon>
        <taxon>Embryophyta</taxon>
        <taxon>Bryophyta</taxon>
        <taxon>Sphagnophytina</taxon>
        <taxon>Sphagnopsida</taxon>
        <taxon>Sphagnales</taxon>
        <taxon>Sphagnaceae</taxon>
        <taxon>Sphagnum</taxon>
    </lineage>
</organism>
<evidence type="ECO:0008006" key="3">
    <source>
        <dbReference type="Google" id="ProtNLM"/>
    </source>
</evidence>
<dbReference type="EMBL" id="OZ020100">
    <property type="protein sequence ID" value="CAK9273045.1"/>
    <property type="molecule type" value="Genomic_DNA"/>
</dbReference>
<evidence type="ECO:0000313" key="1">
    <source>
        <dbReference type="EMBL" id="CAK9273045.1"/>
    </source>
</evidence>